<protein>
    <submittedName>
        <fullName evidence="1">Uncharacterized protein</fullName>
    </submittedName>
</protein>
<keyword evidence="2" id="KW-1185">Reference proteome</keyword>
<evidence type="ECO:0000313" key="1">
    <source>
        <dbReference type="EMBL" id="OXU21287.1"/>
    </source>
</evidence>
<evidence type="ECO:0000313" key="2">
    <source>
        <dbReference type="Proteomes" id="UP000215335"/>
    </source>
</evidence>
<dbReference type="Proteomes" id="UP000215335">
    <property type="component" value="Unassembled WGS sequence"/>
</dbReference>
<organism evidence="1 2">
    <name type="scientific">Trichomalopsis sarcophagae</name>
    <dbReference type="NCBI Taxonomy" id="543379"/>
    <lineage>
        <taxon>Eukaryota</taxon>
        <taxon>Metazoa</taxon>
        <taxon>Ecdysozoa</taxon>
        <taxon>Arthropoda</taxon>
        <taxon>Hexapoda</taxon>
        <taxon>Insecta</taxon>
        <taxon>Pterygota</taxon>
        <taxon>Neoptera</taxon>
        <taxon>Endopterygota</taxon>
        <taxon>Hymenoptera</taxon>
        <taxon>Apocrita</taxon>
        <taxon>Proctotrupomorpha</taxon>
        <taxon>Chalcidoidea</taxon>
        <taxon>Pteromalidae</taxon>
        <taxon>Pteromalinae</taxon>
        <taxon>Trichomalopsis</taxon>
    </lineage>
</organism>
<gene>
    <name evidence="1" type="ORF">TSAR_007572</name>
</gene>
<comment type="caution">
    <text evidence="1">The sequence shown here is derived from an EMBL/GenBank/DDBJ whole genome shotgun (WGS) entry which is preliminary data.</text>
</comment>
<reference evidence="1 2" key="1">
    <citation type="journal article" date="2017" name="Curr. Biol.">
        <title>The Evolution of Venom by Co-option of Single-Copy Genes.</title>
        <authorList>
            <person name="Martinson E.O."/>
            <person name="Mrinalini"/>
            <person name="Kelkar Y.D."/>
            <person name="Chang C.H."/>
            <person name="Werren J.H."/>
        </authorList>
    </citation>
    <scope>NUCLEOTIDE SEQUENCE [LARGE SCALE GENOMIC DNA]</scope>
    <source>
        <strain evidence="1 2">Alberta</strain>
        <tissue evidence="1">Whole body</tissue>
    </source>
</reference>
<sequence>MHMSMNGTYGSEEEIIAFVRIKSQSEVFIHLTKKWNQILFKIKKTHIRFNTFVEFVIRDLISRKIIQGT</sequence>
<dbReference type="AlphaFoldDB" id="A0A232ESJ7"/>
<accession>A0A232ESJ7</accession>
<name>A0A232ESJ7_9HYME</name>
<proteinExistence type="predicted"/>
<dbReference type="EMBL" id="NNAY01002428">
    <property type="protein sequence ID" value="OXU21287.1"/>
    <property type="molecule type" value="Genomic_DNA"/>
</dbReference>